<dbReference type="InParanoid" id="H2YME5"/>
<reference evidence="1" key="2">
    <citation type="submission" date="2025-08" db="UniProtKB">
        <authorList>
            <consortium name="Ensembl"/>
        </authorList>
    </citation>
    <scope>IDENTIFICATION</scope>
</reference>
<reference evidence="1" key="3">
    <citation type="submission" date="2025-09" db="UniProtKB">
        <authorList>
            <consortium name="Ensembl"/>
        </authorList>
    </citation>
    <scope>IDENTIFICATION</scope>
</reference>
<name>H2YME5_CIOSA</name>
<dbReference type="Proteomes" id="UP000007875">
    <property type="component" value="Unassembled WGS sequence"/>
</dbReference>
<sequence length="42" mass="4918">MRLFNLSRTFPLDHFFFLALPEPDGFPAFWEVFPPFCCCFGG</sequence>
<evidence type="ECO:0000313" key="1">
    <source>
        <dbReference type="Ensembl" id="ENSCSAVP00000006497.1"/>
    </source>
</evidence>
<dbReference type="HOGENOM" id="CLU_3263012_0_0_1"/>
<reference evidence="2" key="1">
    <citation type="submission" date="2003-08" db="EMBL/GenBank/DDBJ databases">
        <authorList>
            <person name="Birren B."/>
            <person name="Nusbaum C."/>
            <person name="Abebe A."/>
            <person name="Abouelleil A."/>
            <person name="Adekoya E."/>
            <person name="Ait-zahra M."/>
            <person name="Allen N."/>
            <person name="Allen T."/>
            <person name="An P."/>
            <person name="Anderson M."/>
            <person name="Anderson S."/>
            <person name="Arachchi H."/>
            <person name="Armbruster J."/>
            <person name="Bachantsang P."/>
            <person name="Baldwin J."/>
            <person name="Barry A."/>
            <person name="Bayul T."/>
            <person name="Blitshsteyn B."/>
            <person name="Bloom T."/>
            <person name="Blye J."/>
            <person name="Boguslavskiy L."/>
            <person name="Borowsky M."/>
            <person name="Boukhgalter B."/>
            <person name="Brunache A."/>
            <person name="Butler J."/>
            <person name="Calixte N."/>
            <person name="Calvo S."/>
            <person name="Camarata J."/>
            <person name="Campo K."/>
            <person name="Chang J."/>
            <person name="Cheshatsang Y."/>
            <person name="Citroen M."/>
            <person name="Collymore A."/>
            <person name="Considine T."/>
            <person name="Cook A."/>
            <person name="Cooke P."/>
            <person name="Corum B."/>
            <person name="Cuomo C."/>
            <person name="David R."/>
            <person name="Dawoe T."/>
            <person name="Degray S."/>
            <person name="Dodge S."/>
            <person name="Dooley K."/>
            <person name="Dorje P."/>
            <person name="Dorjee K."/>
            <person name="Dorris L."/>
            <person name="Duffey N."/>
            <person name="Dupes A."/>
            <person name="Elkins T."/>
            <person name="Engels R."/>
            <person name="Erickson J."/>
            <person name="Farina A."/>
            <person name="Faro S."/>
            <person name="Ferreira P."/>
            <person name="Fischer H."/>
            <person name="Fitzgerald M."/>
            <person name="Foley K."/>
            <person name="Gage D."/>
            <person name="Galagan J."/>
            <person name="Gearin G."/>
            <person name="Gnerre S."/>
            <person name="Gnirke A."/>
            <person name="Goyette A."/>
            <person name="Graham J."/>
            <person name="Grandbois E."/>
            <person name="Gyaltsen K."/>
            <person name="Hafez N."/>
            <person name="Hagopian D."/>
            <person name="Hagos B."/>
            <person name="Hall J."/>
            <person name="Hatcher B."/>
            <person name="Heller A."/>
            <person name="Higgins H."/>
            <person name="Honan T."/>
            <person name="Horn A."/>
            <person name="Houde N."/>
            <person name="Hughes L."/>
            <person name="Hulme W."/>
            <person name="Husby E."/>
            <person name="Iliev I."/>
            <person name="Jaffe D."/>
            <person name="Jones C."/>
            <person name="Kamal M."/>
            <person name="Kamat A."/>
            <person name="Kamvysselis M."/>
            <person name="Karlsson E."/>
            <person name="Kells C."/>
            <person name="Kieu A."/>
            <person name="Kisner P."/>
            <person name="Kodira C."/>
            <person name="Kulbokas E."/>
            <person name="Labutti K."/>
            <person name="Lama D."/>
            <person name="Landers T."/>
            <person name="Leger J."/>
            <person name="Levine S."/>
            <person name="Lewis D."/>
            <person name="Lewis T."/>
            <person name="Lindblad-toh K."/>
            <person name="Liu X."/>
            <person name="Lokyitsang T."/>
            <person name="Lokyitsang Y."/>
            <person name="Lucien O."/>
            <person name="Lui A."/>
            <person name="Ma L.J."/>
            <person name="Mabbitt R."/>
            <person name="Macdonald J."/>
            <person name="Maclean C."/>
            <person name="Major J."/>
            <person name="Manning J."/>
            <person name="Marabella R."/>
            <person name="Maru K."/>
            <person name="Matthews C."/>
            <person name="Mauceli E."/>
            <person name="Mccarthy M."/>
            <person name="Mcdonough S."/>
            <person name="Mcghee T."/>
            <person name="Meldrim J."/>
            <person name="Meneus L."/>
            <person name="Mesirov J."/>
            <person name="Mihalev A."/>
            <person name="Mihova T."/>
            <person name="Mikkelsen T."/>
            <person name="Mlenga V."/>
            <person name="Moru K."/>
            <person name="Mozes J."/>
            <person name="Mulrain L."/>
            <person name="Munson G."/>
            <person name="Naylor J."/>
            <person name="Newes C."/>
            <person name="Nguyen C."/>
            <person name="Nguyen N."/>
            <person name="Nguyen T."/>
            <person name="Nicol R."/>
            <person name="Nielsen C."/>
            <person name="Nizzari M."/>
            <person name="Norbu C."/>
            <person name="Norbu N."/>
            <person name="O'donnell P."/>
            <person name="Okoawo O."/>
            <person name="O'leary S."/>
            <person name="Omotosho B."/>
            <person name="O'neill K."/>
            <person name="Osman S."/>
            <person name="Parker S."/>
            <person name="Perrin D."/>
            <person name="Phunkhang P."/>
            <person name="Piqani B."/>
            <person name="Purcell S."/>
            <person name="Rachupka T."/>
            <person name="Ramasamy U."/>
            <person name="Rameau R."/>
            <person name="Ray V."/>
            <person name="Raymond C."/>
            <person name="Retta R."/>
            <person name="Richardson S."/>
            <person name="Rise C."/>
            <person name="Rodriguez J."/>
            <person name="Rogers J."/>
            <person name="Rogov P."/>
            <person name="Rutman M."/>
            <person name="Schupbach R."/>
            <person name="Seaman C."/>
            <person name="Settipalli S."/>
            <person name="Sharpe T."/>
            <person name="Sheridan J."/>
            <person name="Sherpa N."/>
            <person name="Shi J."/>
            <person name="Smirnov S."/>
            <person name="Smith C."/>
            <person name="Sougnez C."/>
            <person name="Spencer B."/>
            <person name="Stalker J."/>
            <person name="Stange-thomann N."/>
            <person name="Stavropoulos S."/>
            <person name="Stetson K."/>
            <person name="Stone C."/>
            <person name="Stone S."/>
            <person name="Stubbs M."/>
            <person name="Talamas J."/>
            <person name="Tchuinga P."/>
            <person name="Tenzing P."/>
            <person name="Tesfaye S."/>
            <person name="Theodore J."/>
            <person name="Thoulutsang Y."/>
            <person name="Topham K."/>
            <person name="Towey S."/>
            <person name="Tsamla T."/>
            <person name="Tsomo N."/>
            <person name="Vallee D."/>
            <person name="Vassiliev H."/>
            <person name="Venkataraman V."/>
            <person name="Vinson J."/>
            <person name="Vo A."/>
            <person name="Wade C."/>
            <person name="Wang S."/>
            <person name="Wangchuk T."/>
            <person name="Wangdi T."/>
            <person name="Whittaker C."/>
            <person name="Wilkinson J."/>
            <person name="Wu Y."/>
            <person name="Wyman D."/>
            <person name="Yadav S."/>
            <person name="Yang S."/>
            <person name="Yang X."/>
            <person name="Yeager S."/>
            <person name="Yee E."/>
            <person name="Young G."/>
            <person name="Zainoun J."/>
            <person name="Zembeck L."/>
            <person name="Zimmer A."/>
            <person name="Zody M."/>
            <person name="Lander E."/>
        </authorList>
    </citation>
    <scope>NUCLEOTIDE SEQUENCE [LARGE SCALE GENOMIC DNA]</scope>
</reference>
<keyword evidence="2" id="KW-1185">Reference proteome</keyword>
<organism evidence="1 2">
    <name type="scientific">Ciona savignyi</name>
    <name type="common">Pacific transparent sea squirt</name>
    <dbReference type="NCBI Taxonomy" id="51511"/>
    <lineage>
        <taxon>Eukaryota</taxon>
        <taxon>Metazoa</taxon>
        <taxon>Chordata</taxon>
        <taxon>Tunicata</taxon>
        <taxon>Ascidiacea</taxon>
        <taxon>Phlebobranchia</taxon>
        <taxon>Cionidae</taxon>
        <taxon>Ciona</taxon>
    </lineage>
</organism>
<dbReference type="AlphaFoldDB" id="H2YME5"/>
<accession>H2YME5</accession>
<dbReference type="Ensembl" id="ENSCSAVT00000006579.1">
    <property type="protein sequence ID" value="ENSCSAVP00000006497.1"/>
    <property type="gene ID" value="ENSCSAVG00000003889.1"/>
</dbReference>
<evidence type="ECO:0000313" key="2">
    <source>
        <dbReference type="Proteomes" id="UP000007875"/>
    </source>
</evidence>
<proteinExistence type="predicted"/>
<protein>
    <submittedName>
        <fullName evidence="1">Uncharacterized protein</fullName>
    </submittedName>
</protein>